<sequence length="174" mass="18902">MSEHTEESLLLQDDSLPDKSSDGATRSSSDRDLHDTSSLFKLYMDGKMDSLESKLIADSKPSGWSTVREYESNDIASDNEDEKTIRQAESRAMKDKTKGVPLRIPTNPDCHHPKPMLILPTINSFRDSPFVTVSHGVSRASGTCASFVSSLGIGEKIAPLNLVGVGYSGVANDK</sequence>
<dbReference type="EMBL" id="CAJPWZ010002855">
    <property type="protein sequence ID" value="CAG2246351.1"/>
    <property type="molecule type" value="Genomic_DNA"/>
</dbReference>
<dbReference type="AlphaFoldDB" id="A0A8S3URL3"/>
<accession>A0A8S3URL3</accession>
<proteinExistence type="predicted"/>
<evidence type="ECO:0000313" key="3">
    <source>
        <dbReference type="Proteomes" id="UP000683360"/>
    </source>
</evidence>
<reference evidence="2" key="1">
    <citation type="submission" date="2021-03" db="EMBL/GenBank/DDBJ databases">
        <authorList>
            <person name="Bekaert M."/>
        </authorList>
    </citation>
    <scope>NUCLEOTIDE SEQUENCE</scope>
</reference>
<keyword evidence="3" id="KW-1185">Reference proteome</keyword>
<organism evidence="2 3">
    <name type="scientific">Mytilus edulis</name>
    <name type="common">Blue mussel</name>
    <dbReference type="NCBI Taxonomy" id="6550"/>
    <lineage>
        <taxon>Eukaryota</taxon>
        <taxon>Metazoa</taxon>
        <taxon>Spiralia</taxon>
        <taxon>Lophotrochozoa</taxon>
        <taxon>Mollusca</taxon>
        <taxon>Bivalvia</taxon>
        <taxon>Autobranchia</taxon>
        <taxon>Pteriomorphia</taxon>
        <taxon>Mytilida</taxon>
        <taxon>Mytiloidea</taxon>
        <taxon>Mytilidae</taxon>
        <taxon>Mytilinae</taxon>
        <taxon>Mytilus</taxon>
    </lineage>
</organism>
<comment type="caution">
    <text evidence="2">The sequence shown here is derived from an EMBL/GenBank/DDBJ whole genome shotgun (WGS) entry which is preliminary data.</text>
</comment>
<evidence type="ECO:0000313" key="2">
    <source>
        <dbReference type="EMBL" id="CAG2246351.1"/>
    </source>
</evidence>
<protein>
    <submittedName>
        <fullName evidence="2">Uncharacterized protein</fullName>
    </submittedName>
</protein>
<feature type="region of interest" description="Disordered" evidence="1">
    <location>
        <begin position="90"/>
        <end position="113"/>
    </location>
</feature>
<gene>
    <name evidence="2" type="ORF">MEDL_58318</name>
</gene>
<feature type="region of interest" description="Disordered" evidence="1">
    <location>
        <begin position="1"/>
        <end position="35"/>
    </location>
</feature>
<name>A0A8S3URL3_MYTED</name>
<dbReference type="Proteomes" id="UP000683360">
    <property type="component" value="Unassembled WGS sequence"/>
</dbReference>
<evidence type="ECO:0000256" key="1">
    <source>
        <dbReference type="SAM" id="MobiDB-lite"/>
    </source>
</evidence>
<dbReference type="OrthoDB" id="5990277at2759"/>